<keyword evidence="2" id="KW-1185">Reference proteome</keyword>
<proteinExistence type="predicted"/>
<dbReference type="AlphaFoldDB" id="A0A5C6DZP6"/>
<dbReference type="Proteomes" id="UP000319143">
    <property type="component" value="Unassembled WGS sequence"/>
</dbReference>
<organism evidence="1 2">
    <name type="scientific">Novipirellula artificiosorum</name>
    <dbReference type="NCBI Taxonomy" id="2528016"/>
    <lineage>
        <taxon>Bacteria</taxon>
        <taxon>Pseudomonadati</taxon>
        <taxon>Planctomycetota</taxon>
        <taxon>Planctomycetia</taxon>
        <taxon>Pirellulales</taxon>
        <taxon>Pirellulaceae</taxon>
        <taxon>Novipirellula</taxon>
    </lineage>
</organism>
<name>A0A5C6DZP6_9BACT</name>
<protein>
    <submittedName>
        <fullName evidence="1">Uncharacterized protein</fullName>
    </submittedName>
</protein>
<dbReference type="RefSeq" id="WP_197231115.1">
    <property type="nucleotide sequence ID" value="NZ_SJPV01000002.1"/>
</dbReference>
<evidence type="ECO:0000313" key="1">
    <source>
        <dbReference type="EMBL" id="TWU40536.1"/>
    </source>
</evidence>
<sequence length="720" mass="80398">MIEKQTTRVTMIGIVYLLLTASTWAQGPNLVPPAPDRVANYWCTWYAQNYWIGRGTDLQDLKRVTNSNAREELNDHTVFNEKDGWATTYFDRDRSDFIFLIDHGWQTKEPSERIAGGPAFFNLIADPRDFPRYAGLEPKERLRVFNREIKALGWDSLGLWTRGDVTPEQARTFVEWSKYAGIRYWKIDGGDVHEFNSFKAKEELDPELILEYVTGAGGNINPKWDQDLTSYPSVYEVGGNQQQNMLRVLQHTDTFRTYDSSPLLMSVTTLRRTHDILKQTQQQPKYRGILNVQDDCNTAIGLGVLVASKRHPNWNERTLKGRDLHHQLSGKRHMQKRINEVERFGRWARLAPAFPAGQGVYLSSENELIDRCEFTEWDTWAANTYGKLVSQSAPAIMARNMPLPEVEIEGEPPYVCATSYPNGPTGIATEGRVKPENHWFHPRAKVTVKIKNAAQPIGIAGHYDELVLEFAGSIEGIRHVWAQDLLADQSVDIKDQVTLLSTKMIIDGELIDRVGTSAGDDGDLSAPGMLIKLDGDSLPEASDDFTPHVKPVSSLVEPTHYEGGYRGTATFARDPYGYRVKSSGTVPSVVLKPIPRSIHSGSATISWKMKAANNASTKNGFIVLSSDEDATAAVVAGAWFGANQITLFENVGKWDGPEKACKCEGELDCTAVIDLDARSLKLTVNGVEMESNFSESVTSINYIGFGVQNAETLFTEPVIK</sequence>
<comment type="caution">
    <text evidence="1">The sequence shown here is derived from an EMBL/GenBank/DDBJ whole genome shotgun (WGS) entry which is preliminary data.</text>
</comment>
<dbReference type="EMBL" id="SJPV01000002">
    <property type="protein sequence ID" value="TWU40536.1"/>
    <property type="molecule type" value="Genomic_DNA"/>
</dbReference>
<accession>A0A5C6DZP6</accession>
<evidence type="ECO:0000313" key="2">
    <source>
        <dbReference type="Proteomes" id="UP000319143"/>
    </source>
</evidence>
<gene>
    <name evidence="1" type="ORF">Poly41_13690</name>
</gene>
<reference evidence="1 2" key="1">
    <citation type="submission" date="2019-02" db="EMBL/GenBank/DDBJ databases">
        <title>Deep-cultivation of Planctomycetes and their phenomic and genomic characterization uncovers novel biology.</title>
        <authorList>
            <person name="Wiegand S."/>
            <person name="Jogler M."/>
            <person name="Boedeker C."/>
            <person name="Pinto D."/>
            <person name="Vollmers J."/>
            <person name="Rivas-Marin E."/>
            <person name="Kohn T."/>
            <person name="Peeters S.H."/>
            <person name="Heuer A."/>
            <person name="Rast P."/>
            <person name="Oberbeckmann S."/>
            <person name="Bunk B."/>
            <person name="Jeske O."/>
            <person name="Meyerdierks A."/>
            <person name="Storesund J.E."/>
            <person name="Kallscheuer N."/>
            <person name="Luecker S."/>
            <person name="Lage O.M."/>
            <person name="Pohl T."/>
            <person name="Merkel B.J."/>
            <person name="Hornburger P."/>
            <person name="Mueller R.-W."/>
            <person name="Bruemmer F."/>
            <person name="Labrenz M."/>
            <person name="Spormann A.M."/>
            <person name="Op Den Camp H."/>
            <person name="Overmann J."/>
            <person name="Amann R."/>
            <person name="Jetten M.S.M."/>
            <person name="Mascher T."/>
            <person name="Medema M.H."/>
            <person name="Devos D.P."/>
            <person name="Kaster A.-K."/>
            <person name="Ovreas L."/>
            <person name="Rohde M."/>
            <person name="Galperin M.Y."/>
            <person name="Jogler C."/>
        </authorList>
    </citation>
    <scope>NUCLEOTIDE SEQUENCE [LARGE SCALE GENOMIC DNA]</scope>
    <source>
        <strain evidence="1 2">Poly41</strain>
    </source>
</reference>